<feature type="transmembrane region" description="Helical" evidence="9">
    <location>
        <begin position="208"/>
        <end position="229"/>
    </location>
</feature>
<dbReference type="InterPro" id="IPR036526">
    <property type="entry name" value="C-N_Hydrolase_sf"/>
</dbReference>
<keyword evidence="7 9" id="KW-0472">Membrane</keyword>
<dbReference type="Pfam" id="PF00795">
    <property type="entry name" value="CN_hydrolase"/>
    <property type="match status" value="1"/>
</dbReference>
<keyword evidence="5 9" id="KW-0812">Transmembrane</keyword>
<evidence type="ECO:0000313" key="11">
    <source>
        <dbReference type="EMBL" id="KAF1018876.1"/>
    </source>
</evidence>
<reference evidence="12" key="1">
    <citation type="journal article" date="2020" name="MBio">
        <title>Horizontal gene transfer to a defensive symbiont with a reduced genome amongst a multipartite beetle microbiome.</title>
        <authorList>
            <person name="Waterworth S.C."/>
            <person name="Florez L.V."/>
            <person name="Rees E.R."/>
            <person name="Hertweck C."/>
            <person name="Kaltenpoth M."/>
            <person name="Kwan J.C."/>
        </authorList>
    </citation>
    <scope>NUCLEOTIDE SEQUENCE [LARGE SCALE GENOMIC DNA]</scope>
</reference>
<keyword evidence="4 9" id="KW-0808">Transferase</keyword>
<dbReference type="PANTHER" id="PTHR38686">
    <property type="entry name" value="APOLIPOPROTEIN N-ACYLTRANSFERASE"/>
    <property type="match status" value="1"/>
</dbReference>
<gene>
    <name evidence="9 11" type="primary">lnt</name>
    <name evidence="11" type="ORF">GAK30_03439</name>
</gene>
<keyword evidence="8 9" id="KW-0012">Acyltransferase</keyword>
<proteinExistence type="inferred from homology"/>
<evidence type="ECO:0000256" key="3">
    <source>
        <dbReference type="ARBA" id="ARBA00022475"/>
    </source>
</evidence>
<keyword evidence="6 9" id="KW-1133">Transmembrane helix</keyword>
<dbReference type="InterPro" id="IPR004563">
    <property type="entry name" value="Apolipo_AcylTrfase"/>
</dbReference>
<dbReference type="EMBL" id="WNDQ01000071">
    <property type="protein sequence ID" value="KAF1018876.1"/>
    <property type="molecule type" value="Genomic_DNA"/>
</dbReference>
<keyword evidence="3 9" id="KW-1003">Cell membrane</keyword>
<dbReference type="CDD" id="cd07571">
    <property type="entry name" value="ALP_N-acyl_transferase"/>
    <property type="match status" value="1"/>
</dbReference>
<evidence type="ECO:0000313" key="12">
    <source>
        <dbReference type="Proteomes" id="UP000461670"/>
    </source>
</evidence>
<evidence type="ECO:0000256" key="6">
    <source>
        <dbReference type="ARBA" id="ARBA00022989"/>
    </source>
</evidence>
<keyword evidence="11" id="KW-0449">Lipoprotein</keyword>
<dbReference type="NCBIfam" id="TIGR00546">
    <property type="entry name" value="lnt"/>
    <property type="match status" value="1"/>
</dbReference>
<protein>
    <recommendedName>
        <fullName evidence="9">Apolipoprotein N-acyltransferase</fullName>
        <shortName evidence="9">ALP N-acyltransferase</shortName>
        <ecNumber evidence="9">2.3.1.269</ecNumber>
    </recommendedName>
</protein>
<evidence type="ECO:0000256" key="4">
    <source>
        <dbReference type="ARBA" id="ARBA00022679"/>
    </source>
</evidence>
<dbReference type="InterPro" id="IPR045378">
    <property type="entry name" value="LNT_N"/>
</dbReference>
<dbReference type="Pfam" id="PF20154">
    <property type="entry name" value="LNT_N"/>
    <property type="match status" value="1"/>
</dbReference>
<feature type="transmembrane region" description="Helical" evidence="9">
    <location>
        <begin position="39"/>
        <end position="58"/>
    </location>
</feature>
<feature type="transmembrane region" description="Helical" evidence="9">
    <location>
        <begin position="500"/>
        <end position="525"/>
    </location>
</feature>
<accession>A0A7V8FL51</accession>
<feature type="transmembrane region" description="Helical" evidence="9">
    <location>
        <begin position="131"/>
        <end position="154"/>
    </location>
</feature>
<comment type="pathway">
    <text evidence="9">Protein modification; lipoprotein biosynthesis (N-acyl transfer).</text>
</comment>
<dbReference type="AlphaFoldDB" id="A0A7V8FL51"/>
<dbReference type="Proteomes" id="UP000461670">
    <property type="component" value="Unassembled WGS sequence"/>
</dbReference>
<feature type="transmembrane region" description="Helical" evidence="9">
    <location>
        <begin position="174"/>
        <end position="196"/>
    </location>
</feature>
<evidence type="ECO:0000256" key="8">
    <source>
        <dbReference type="ARBA" id="ARBA00023315"/>
    </source>
</evidence>
<organism evidence="11 12">
    <name type="scientific">Paracidovorax wautersii</name>
    <dbReference type="NCBI Taxonomy" id="1177982"/>
    <lineage>
        <taxon>Bacteria</taxon>
        <taxon>Pseudomonadati</taxon>
        <taxon>Pseudomonadota</taxon>
        <taxon>Betaproteobacteria</taxon>
        <taxon>Burkholderiales</taxon>
        <taxon>Comamonadaceae</taxon>
        <taxon>Paracidovorax</taxon>
    </lineage>
</organism>
<dbReference type="GO" id="GO:0042158">
    <property type="term" value="P:lipoprotein biosynthetic process"/>
    <property type="evidence" value="ECO:0007669"/>
    <property type="project" value="UniProtKB-UniRule"/>
</dbReference>
<comment type="catalytic activity">
    <reaction evidence="9">
        <text>N-terminal S-1,2-diacyl-sn-glyceryl-L-cysteinyl-[lipoprotein] + a glycerophospholipid = N-acyl-S-1,2-diacyl-sn-glyceryl-L-cysteinyl-[lipoprotein] + a 2-acyl-sn-glycero-3-phospholipid + H(+)</text>
        <dbReference type="Rhea" id="RHEA:48228"/>
        <dbReference type="Rhea" id="RHEA-COMP:14681"/>
        <dbReference type="Rhea" id="RHEA-COMP:14684"/>
        <dbReference type="ChEBI" id="CHEBI:15378"/>
        <dbReference type="ChEBI" id="CHEBI:136912"/>
        <dbReference type="ChEBI" id="CHEBI:140656"/>
        <dbReference type="ChEBI" id="CHEBI:140657"/>
        <dbReference type="ChEBI" id="CHEBI:140660"/>
        <dbReference type="EC" id="2.3.1.269"/>
    </reaction>
</comment>
<evidence type="ECO:0000256" key="2">
    <source>
        <dbReference type="ARBA" id="ARBA00010065"/>
    </source>
</evidence>
<evidence type="ECO:0000256" key="9">
    <source>
        <dbReference type="HAMAP-Rule" id="MF_01148"/>
    </source>
</evidence>
<dbReference type="PANTHER" id="PTHR38686:SF1">
    <property type="entry name" value="APOLIPOPROTEIN N-ACYLTRANSFERASE"/>
    <property type="match status" value="1"/>
</dbReference>
<evidence type="ECO:0000259" key="10">
    <source>
        <dbReference type="PROSITE" id="PS50263"/>
    </source>
</evidence>
<dbReference type="Gene3D" id="3.60.110.10">
    <property type="entry name" value="Carbon-nitrogen hydrolase"/>
    <property type="match status" value="1"/>
</dbReference>
<sequence>MRVPLSEGARSRAWPLAAAVLAGLTQALALALPGSGQPSGLLQIVGLAVFYALILNAASVGRAAWLGGLFATSWLCATFWWLFISMHVYGGLAAPLAVAAVLALAAFLALYYALAAALWARWRLRRPAGSALARVLLFGGLWLGAELLRGTLWTGFPWGGNGYAQVDNAVLRPFAPWLGVYGVGLLAAWIAAGLAEAVGHWRAGNTRLALRLLGVPLVIGALGQGAAALERHGWPWQGQDTGTLSVALLQGNIPQDEKFVAGAGIEQSLIWYGQHLWAARADLIVLPETAIPLLPDQLPPDYWPQLQQAVTSAGQAALVGMPLGNFEQGYTNSVVGIAPGQTDAQSYRYDKTHLVPFGEFIPPFFRWFTDLMNIPLGDFNRGHLGQPSFVWRGQRIAPNICYEDLFGEEIARTFLRADEAPTILANVSNIGWFGDTVAVAQHLQISRMRTLEFDRPMLRATNTGATAVIDHQARVTASAQPYTEAVLNAEVTGRSGITPYAVWAARWGLLPLELLAALAAVWALLARCRV</sequence>
<dbReference type="UniPathway" id="UPA00666"/>
<dbReference type="PROSITE" id="PS50263">
    <property type="entry name" value="CN_HYDROLASE"/>
    <property type="match status" value="1"/>
</dbReference>
<dbReference type="GO" id="GO:0016410">
    <property type="term" value="F:N-acyltransferase activity"/>
    <property type="evidence" value="ECO:0007669"/>
    <property type="project" value="UniProtKB-UniRule"/>
</dbReference>
<name>A0A7V8FL51_9BURK</name>
<dbReference type="InterPro" id="IPR003010">
    <property type="entry name" value="C-N_Hydrolase"/>
</dbReference>
<comment type="subcellular location">
    <subcellularLocation>
        <location evidence="1 9">Cell membrane</location>
        <topology evidence="1 9">Multi-pass membrane protein</topology>
    </subcellularLocation>
</comment>
<feature type="transmembrane region" description="Helical" evidence="9">
    <location>
        <begin position="96"/>
        <end position="119"/>
    </location>
</feature>
<evidence type="ECO:0000256" key="7">
    <source>
        <dbReference type="ARBA" id="ARBA00023136"/>
    </source>
</evidence>
<evidence type="ECO:0000256" key="5">
    <source>
        <dbReference type="ARBA" id="ARBA00022692"/>
    </source>
</evidence>
<dbReference type="SUPFAM" id="SSF56317">
    <property type="entry name" value="Carbon-nitrogen hydrolase"/>
    <property type="match status" value="1"/>
</dbReference>
<dbReference type="GO" id="GO:0005886">
    <property type="term" value="C:plasma membrane"/>
    <property type="evidence" value="ECO:0007669"/>
    <property type="project" value="UniProtKB-SubCell"/>
</dbReference>
<comment type="function">
    <text evidence="9">Catalyzes the phospholipid dependent N-acylation of the N-terminal cysteine of apolipoprotein, the last step in lipoprotein maturation.</text>
</comment>
<dbReference type="HAMAP" id="MF_01148">
    <property type="entry name" value="Lnt"/>
    <property type="match status" value="1"/>
</dbReference>
<comment type="caution">
    <text evidence="11">The sequence shown here is derived from an EMBL/GenBank/DDBJ whole genome shotgun (WGS) entry which is preliminary data.</text>
</comment>
<comment type="similarity">
    <text evidence="2 9">Belongs to the CN hydrolase family. Apolipoprotein N-acyltransferase subfamily.</text>
</comment>
<feature type="transmembrane region" description="Helical" evidence="9">
    <location>
        <begin position="65"/>
        <end position="84"/>
    </location>
</feature>
<evidence type="ECO:0000256" key="1">
    <source>
        <dbReference type="ARBA" id="ARBA00004651"/>
    </source>
</evidence>
<dbReference type="EC" id="2.3.1.269" evidence="9"/>
<feature type="domain" description="CN hydrolase" evidence="10">
    <location>
        <begin position="249"/>
        <end position="493"/>
    </location>
</feature>